<dbReference type="GO" id="GO:0003723">
    <property type="term" value="F:RNA binding"/>
    <property type="evidence" value="ECO:0007669"/>
    <property type="project" value="InterPro"/>
</dbReference>
<evidence type="ECO:0000256" key="7">
    <source>
        <dbReference type="ARBA" id="ARBA00079696"/>
    </source>
</evidence>
<keyword evidence="11" id="KW-1185">Reference proteome</keyword>
<evidence type="ECO:0000256" key="2">
    <source>
        <dbReference type="ARBA" id="ARBA00007953"/>
    </source>
</evidence>
<dbReference type="InterPro" id="IPR056961">
    <property type="entry name" value="R3H_PUS7L"/>
</dbReference>
<reference evidence="10 11" key="1">
    <citation type="submission" date="2019-09" db="EMBL/GenBank/DDBJ databases">
        <title>Bird 10,000 Genomes (B10K) Project - Family phase.</title>
        <authorList>
            <person name="Zhang G."/>
        </authorList>
    </citation>
    <scope>NUCLEOTIDE SEQUENCE [LARGE SCALE GENOMIC DNA]</scope>
    <source>
        <strain evidence="10">B10K-DU-002-59</strain>
        <tissue evidence="10">Muscle</tissue>
    </source>
</reference>
<proteinExistence type="inferred from homology"/>
<feature type="domain" description="TRUD" evidence="9">
    <location>
        <begin position="405"/>
        <end position="436"/>
    </location>
</feature>
<evidence type="ECO:0000256" key="5">
    <source>
        <dbReference type="ARBA" id="ARBA00057241"/>
    </source>
</evidence>
<evidence type="ECO:0000256" key="8">
    <source>
        <dbReference type="SAM" id="MobiDB-lite"/>
    </source>
</evidence>
<evidence type="ECO:0000313" key="11">
    <source>
        <dbReference type="Proteomes" id="UP000550086"/>
    </source>
</evidence>
<dbReference type="GO" id="GO:0005634">
    <property type="term" value="C:nucleus"/>
    <property type="evidence" value="ECO:0007669"/>
    <property type="project" value="TreeGrafter"/>
</dbReference>
<evidence type="ECO:0000256" key="4">
    <source>
        <dbReference type="ARBA" id="ARBA00023235"/>
    </source>
</evidence>
<comment type="caution">
    <text evidence="10">The sequence shown here is derived from an EMBL/GenBank/DDBJ whole genome shotgun (WGS) entry which is preliminary data.</text>
</comment>
<dbReference type="FunFam" id="3.30.2350.20:FF:000005">
    <property type="entry name" value="pseudouridylate synthase 7 homolog-like protein"/>
    <property type="match status" value="1"/>
</dbReference>
<evidence type="ECO:0000259" key="9">
    <source>
        <dbReference type="PROSITE" id="PS50984"/>
    </source>
</evidence>
<evidence type="ECO:0000256" key="1">
    <source>
        <dbReference type="ARBA" id="ARBA00001166"/>
    </source>
</evidence>
<dbReference type="PANTHER" id="PTHR13326">
    <property type="entry name" value="TRNA PSEUDOURIDINE SYNTHASE D"/>
    <property type="match status" value="1"/>
</dbReference>
<accession>A0A7L2YP56</accession>
<dbReference type="InterPro" id="IPR056963">
    <property type="entry name" value="PUS7L_N"/>
</dbReference>
<comment type="function">
    <text evidence="5">Pseudouridine synthase that catalyzes pseudouridylation of mRNAs.</text>
</comment>
<name>A0A7L2YP56_JACJC</name>
<organism evidence="10 11">
    <name type="scientific">Jacana jacana</name>
    <name type="common">Wattled jacana</name>
    <name type="synonym">Parra jacana</name>
    <dbReference type="NCBI Taxonomy" id="54508"/>
    <lineage>
        <taxon>Eukaryota</taxon>
        <taxon>Metazoa</taxon>
        <taxon>Chordata</taxon>
        <taxon>Craniata</taxon>
        <taxon>Vertebrata</taxon>
        <taxon>Euteleostomi</taxon>
        <taxon>Archelosauria</taxon>
        <taxon>Archosauria</taxon>
        <taxon>Dinosauria</taxon>
        <taxon>Saurischia</taxon>
        <taxon>Theropoda</taxon>
        <taxon>Coelurosauria</taxon>
        <taxon>Aves</taxon>
        <taxon>Neognathae</taxon>
        <taxon>Neoaves</taxon>
        <taxon>Charadriiformes</taxon>
        <taxon>Jacanidae</taxon>
        <taxon>Jacana</taxon>
    </lineage>
</organism>
<feature type="non-terminal residue" evidence="10">
    <location>
        <position position="436"/>
    </location>
</feature>
<feature type="non-terminal residue" evidence="10">
    <location>
        <position position="1"/>
    </location>
</feature>
<dbReference type="Pfam" id="PF25094">
    <property type="entry name" value="R3H_PUS7L"/>
    <property type="match status" value="1"/>
</dbReference>
<keyword evidence="4" id="KW-0413">Isomerase</keyword>
<keyword evidence="3" id="KW-0507">mRNA processing</keyword>
<dbReference type="PIRSF" id="PIRSF037016">
    <property type="entry name" value="Pseudouridin_synth_euk_prd"/>
    <property type="match status" value="1"/>
</dbReference>
<evidence type="ECO:0000313" key="10">
    <source>
        <dbReference type="EMBL" id="NXS97300.1"/>
    </source>
</evidence>
<gene>
    <name evidence="10" type="primary">Pus7l</name>
    <name evidence="10" type="ORF">JACJAC_R06662</name>
</gene>
<sequence>MLPSFSYLTDHLGFLGTIKNSPGDFIVTEIEVPEQRLRDAQAEPPQETLEAPLQQSSQGLWAPKRLRKEPPGPCARGRGGDPSASPGKKQHESEPELSSGLGGAGVLDSLLGKPTRELLRKFARDLRDAWDLETPGDAGPGELSLGPVLDKRNRAGLHSAIRQEFPFLVTATKGNAMIVRGNADYRELRQLVTEEEASHFFKFLDAKLENSTFSFQPDGNKEHRKVVHHFVNRKFGKLLETKSFTVTDGNDQPNMSITVRFREKSWSRKRSAGGCQEKQDLYTAFTLEKENLETLEAIGFLAAELGVLPSDFSYTGIKDKKAITYQPMVVKKVTPERLKEIGSKMEKKGMRLHNIRSASQHLRLGQLKGNHFDIVVRDLKHHSHDSSTDLKERISEAMENVETKGFVNYYGPQRFGQGQNVQTDQIGLALLNENMV</sequence>
<dbReference type="EMBL" id="VZTM01021508">
    <property type="protein sequence ID" value="NXS97300.1"/>
    <property type="molecule type" value="Genomic_DNA"/>
</dbReference>
<dbReference type="SUPFAM" id="SSF55120">
    <property type="entry name" value="Pseudouridine synthase"/>
    <property type="match status" value="1"/>
</dbReference>
<feature type="region of interest" description="Disordered" evidence="8">
    <location>
        <begin position="38"/>
        <end position="102"/>
    </location>
</feature>
<dbReference type="PROSITE" id="PS50984">
    <property type="entry name" value="TRUD"/>
    <property type="match status" value="1"/>
</dbReference>
<dbReference type="GO" id="GO:0001522">
    <property type="term" value="P:pseudouridine synthesis"/>
    <property type="evidence" value="ECO:0007669"/>
    <property type="project" value="InterPro"/>
</dbReference>
<evidence type="ECO:0000256" key="6">
    <source>
        <dbReference type="ARBA" id="ARBA00067866"/>
    </source>
</evidence>
<dbReference type="GO" id="GO:0006397">
    <property type="term" value="P:mRNA processing"/>
    <property type="evidence" value="ECO:0007669"/>
    <property type="project" value="UniProtKB-KW"/>
</dbReference>
<dbReference type="InterPro" id="IPR042214">
    <property type="entry name" value="TruD_catalytic"/>
</dbReference>
<dbReference type="Pfam" id="PF23943">
    <property type="entry name" value="PUS7L_N"/>
    <property type="match status" value="1"/>
</dbReference>
<dbReference type="Proteomes" id="UP000550086">
    <property type="component" value="Unassembled WGS sequence"/>
</dbReference>
<comment type="similarity">
    <text evidence="2">Belongs to the pseudouridine synthase TruD family.</text>
</comment>
<protein>
    <recommendedName>
        <fullName evidence="6">Pseudouridylate synthase PUS7L</fullName>
    </recommendedName>
    <alternativeName>
        <fullName evidence="7">Pseudouridylate synthase 7 homolog-like protein</fullName>
    </alternativeName>
</protein>
<comment type="catalytic activity">
    <reaction evidence="1">
        <text>a uridine in mRNA = a pseudouridine in mRNA</text>
        <dbReference type="Rhea" id="RHEA:56644"/>
        <dbReference type="Rhea" id="RHEA-COMP:14658"/>
        <dbReference type="Rhea" id="RHEA-COMP:14659"/>
        <dbReference type="ChEBI" id="CHEBI:65314"/>
        <dbReference type="ChEBI" id="CHEBI:65315"/>
    </reaction>
</comment>
<dbReference type="Gene3D" id="3.30.2350.20">
    <property type="entry name" value="TruD, catalytic domain"/>
    <property type="match status" value="1"/>
</dbReference>
<dbReference type="OrthoDB" id="447290at2759"/>
<dbReference type="InterPro" id="IPR011760">
    <property type="entry name" value="PsdUridine_synth_TruD_insert"/>
</dbReference>
<evidence type="ECO:0000256" key="3">
    <source>
        <dbReference type="ARBA" id="ARBA00022664"/>
    </source>
</evidence>
<dbReference type="AlphaFoldDB" id="A0A7L2YP56"/>
<dbReference type="InterPro" id="IPR020103">
    <property type="entry name" value="PsdUridine_synth_cat_dom_sf"/>
</dbReference>
<dbReference type="GO" id="GO:0009982">
    <property type="term" value="F:pseudouridine synthase activity"/>
    <property type="evidence" value="ECO:0007669"/>
    <property type="project" value="InterPro"/>
</dbReference>
<dbReference type="Pfam" id="PF01142">
    <property type="entry name" value="TruD"/>
    <property type="match status" value="1"/>
</dbReference>
<dbReference type="PANTHER" id="PTHR13326:SF21">
    <property type="entry name" value="PSEUDOURIDYLATE SYNTHASE PUS7L"/>
    <property type="match status" value="1"/>
</dbReference>
<dbReference type="InterPro" id="IPR001656">
    <property type="entry name" value="PsdUridine_synth_TruD"/>
</dbReference>